<dbReference type="InterPro" id="IPR046626">
    <property type="entry name" value="DUF6738"/>
</dbReference>
<gene>
    <name evidence="3" type="ORF">VNO77_23989</name>
</gene>
<dbReference type="InterPro" id="IPR005162">
    <property type="entry name" value="Retrotrans_gag_dom"/>
</dbReference>
<dbReference type="Pfam" id="PF03732">
    <property type="entry name" value="Retrotrans_gag"/>
    <property type="match status" value="1"/>
</dbReference>
<dbReference type="EMBL" id="JAYMYQ010000005">
    <property type="protein sequence ID" value="KAK7329809.1"/>
    <property type="molecule type" value="Genomic_DNA"/>
</dbReference>
<evidence type="ECO:0000259" key="1">
    <source>
        <dbReference type="Pfam" id="PF03732"/>
    </source>
</evidence>
<proteinExistence type="predicted"/>
<evidence type="ECO:0000259" key="2">
    <source>
        <dbReference type="Pfam" id="PF20523"/>
    </source>
</evidence>
<evidence type="ECO:0000313" key="3">
    <source>
        <dbReference type="EMBL" id="KAK7329809.1"/>
    </source>
</evidence>
<evidence type="ECO:0008006" key="5">
    <source>
        <dbReference type="Google" id="ProtNLM"/>
    </source>
</evidence>
<feature type="domain" description="Retrotransposon gag" evidence="1">
    <location>
        <begin position="230"/>
        <end position="323"/>
    </location>
</feature>
<keyword evidence="4" id="KW-1185">Reference proteome</keyword>
<feature type="domain" description="DUF6738" evidence="2">
    <location>
        <begin position="96"/>
        <end position="140"/>
    </location>
</feature>
<organism evidence="3 4">
    <name type="scientific">Canavalia gladiata</name>
    <name type="common">Sword bean</name>
    <name type="synonym">Dolichos gladiatus</name>
    <dbReference type="NCBI Taxonomy" id="3824"/>
    <lineage>
        <taxon>Eukaryota</taxon>
        <taxon>Viridiplantae</taxon>
        <taxon>Streptophyta</taxon>
        <taxon>Embryophyta</taxon>
        <taxon>Tracheophyta</taxon>
        <taxon>Spermatophyta</taxon>
        <taxon>Magnoliopsida</taxon>
        <taxon>eudicotyledons</taxon>
        <taxon>Gunneridae</taxon>
        <taxon>Pentapetalae</taxon>
        <taxon>rosids</taxon>
        <taxon>fabids</taxon>
        <taxon>Fabales</taxon>
        <taxon>Fabaceae</taxon>
        <taxon>Papilionoideae</taxon>
        <taxon>50 kb inversion clade</taxon>
        <taxon>NPAAA clade</taxon>
        <taxon>indigoferoid/millettioid clade</taxon>
        <taxon>Phaseoleae</taxon>
        <taxon>Canavalia</taxon>
    </lineage>
</organism>
<reference evidence="3 4" key="1">
    <citation type="submission" date="2024-01" db="EMBL/GenBank/DDBJ databases">
        <title>The genomes of 5 underutilized Papilionoideae crops provide insights into root nodulation and disease resistanc.</title>
        <authorList>
            <person name="Jiang F."/>
        </authorList>
    </citation>
    <scope>NUCLEOTIDE SEQUENCE [LARGE SCALE GENOMIC DNA]</scope>
    <source>
        <strain evidence="3">LVBAO_FW01</strain>
        <tissue evidence="3">Leaves</tissue>
    </source>
</reference>
<evidence type="ECO:0000313" key="4">
    <source>
        <dbReference type="Proteomes" id="UP001367508"/>
    </source>
</evidence>
<dbReference type="PANTHER" id="PTHR33223">
    <property type="entry name" value="CCHC-TYPE DOMAIN-CONTAINING PROTEIN"/>
    <property type="match status" value="1"/>
</dbReference>
<dbReference type="AlphaFoldDB" id="A0AAN9QCB0"/>
<dbReference type="Proteomes" id="UP001367508">
    <property type="component" value="Unassembled WGS sequence"/>
</dbReference>
<protein>
    <recommendedName>
        <fullName evidence="5">Retrotransposon gag domain-containing protein</fullName>
    </recommendedName>
</protein>
<name>A0AAN9QCB0_CANGL</name>
<dbReference type="Pfam" id="PF20523">
    <property type="entry name" value="DUF6738"/>
    <property type="match status" value="1"/>
</dbReference>
<dbReference type="PANTHER" id="PTHR33223:SF3">
    <property type="match status" value="1"/>
</dbReference>
<accession>A0AAN9QCB0</accession>
<comment type="caution">
    <text evidence="3">The sequence shown here is derived from an EMBL/GenBank/DDBJ whole genome shotgun (WGS) entry which is preliminary data.</text>
</comment>
<sequence>MDRHQAPLADARADMDPTRVERQGLSATTTTTHNSRSQALIRTCEHPKLRCKKVKIVVLIGGKNSKVFCNFNKAHVKARKGYIFLDFLYEFTFLCMTRSNPENLYAYDPEIDRTFHHLRRAHRRHSSSNNQESNSSDFSSLNFDSFKYFAKNMADRTLKELAAPDVAYQPLCIQYPDVDAPFELKSGLIHLLPKFHGLAGEDPHKYLKEFHIVCSTMRPQGIPEDHIKLKAFPFSLNDGAKDWLYYLHPTSVTSWNDMKRLFLEKFFPASRTTAIRKEICGIRQNSQETLYEYWERFKKLCATCPHHQISDQLLIQYFYEGLMPMDRNMVDAASAIQFSN</sequence>